<dbReference type="GO" id="GO:0000150">
    <property type="term" value="F:DNA strand exchange activity"/>
    <property type="evidence" value="ECO:0007669"/>
    <property type="project" value="InterPro"/>
</dbReference>
<evidence type="ECO:0000256" key="3">
    <source>
        <dbReference type="ARBA" id="ARBA00023125"/>
    </source>
</evidence>
<dbReference type="Pfam" id="PF00239">
    <property type="entry name" value="Resolvase"/>
    <property type="match status" value="1"/>
</dbReference>
<dbReference type="EMBL" id="SOEF01000040">
    <property type="protein sequence ID" value="TDX37667.1"/>
    <property type="molecule type" value="Genomic_DNA"/>
</dbReference>
<evidence type="ECO:0000313" key="9">
    <source>
        <dbReference type="EMBL" id="TDX37667.1"/>
    </source>
</evidence>
<dbReference type="PROSITE" id="PS00397">
    <property type="entry name" value="RECOMBINASES_1"/>
    <property type="match status" value="1"/>
</dbReference>
<dbReference type="GO" id="GO:0003677">
    <property type="term" value="F:DNA binding"/>
    <property type="evidence" value="ECO:0007669"/>
    <property type="project" value="UniProtKB-KW"/>
</dbReference>
<reference evidence="8 10" key="1">
    <citation type="submission" date="2018-04" db="EMBL/GenBank/DDBJ databases">
        <title>Subsurface microbial communities from deep shales in Ohio and West Virginia, USA.</title>
        <authorList>
            <person name="Wrighton K."/>
        </authorList>
    </citation>
    <scope>NUCLEOTIDE SEQUENCE [LARGE SCALE GENOMIC DNA]</scope>
    <source>
        <strain evidence="9 11">DSMZ 11287</strain>
        <strain evidence="8 10">MSL28</strain>
    </source>
</reference>
<dbReference type="Gene3D" id="3.40.50.1390">
    <property type="entry name" value="Resolvase, N-terminal catalytic domain"/>
    <property type="match status" value="1"/>
</dbReference>
<dbReference type="SUPFAM" id="SSF53041">
    <property type="entry name" value="Resolvase-like"/>
    <property type="match status" value="1"/>
</dbReference>
<dbReference type="PANTHER" id="PTHR30461:SF26">
    <property type="entry name" value="RESOLVASE HOMOLOG YNEB"/>
    <property type="match status" value="1"/>
</dbReference>
<evidence type="ECO:0000256" key="4">
    <source>
        <dbReference type="ARBA" id="ARBA00023172"/>
    </source>
</evidence>
<dbReference type="Pfam" id="PF02796">
    <property type="entry name" value="HTH_7"/>
    <property type="match status" value="1"/>
</dbReference>
<dbReference type="CDD" id="cd03768">
    <property type="entry name" value="SR_ResInv"/>
    <property type="match status" value="1"/>
</dbReference>
<dbReference type="PANTHER" id="PTHR30461">
    <property type="entry name" value="DNA-INVERTASE FROM LAMBDOID PROPHAGE"/>
    <property type="match status" value="1"/>
</dbReference>
<dbReference type="InterPro" id="IPR036162">
    <property type="entry name" value="Resolvase-like_N_sf"/>
</dbReference>
<dbReference type="SMART" id="SM00857">
    <property type="entry name" value="Resolvase"/>
    <property type="match status" value="1"/>
</dbReference>
<dbReference type="RefSeq" id="WP_027371434.1">
    <property type="nucleotide sequence ID" value="NZ_QICM01000039.1"/>
</dbReference>
<comment type="caution">
    <text evidence="8">The sequence shown here is derived from an EMBL/GenBank/DDBJ whole genome shotgun (WGS) entry which is preliminary data.</text>
</comment>
<dbReference type="PROSITE" id="PS51736">
    <property type="entry name" value="RECOMBINASES_3"/>
    <property type="match status" value="1"/>
</dbReference>
<gene>
    <name evidence="9" type="ORF">C7954_1404</name>
    <name evidence="8" type="ORF">C8C78_1399</name>
</gene>
<dbReference type="AlphaFoldDB" id="A0A318E316"/>
<accession>A0A318E316</accession>
<dbReference type="SUPFAM" id="SSF46689">
    <property type="entry name" value="Homeodomain-like"/>
    <property type="match status" value="1"/>
</dbReference>
<dbReference type="EMBL" id="QICM01000039">
    <property type="protein sequence ID" value="PXV62038.1"/>
    <property type="molecule type" value="Genomic_DNA"/>
</dbReference>
<evidence type="ECO:0000313" key="11">
    <source>
        <dbReference type="Proteomes" id="UP000295472"/>
    </source>
</evidence>
<keyword evidence="3" id="KW-0238">DNA-binding</keyword>
<dbReference type="GO" id="GO:0015074">
    <property type="term" value="P:DNA integration"/>
    <property type="evidence" value="ECO:0007669"/>
    <property type="project" value="UniProtKB-KW"/>
</dbReference>
<dbReference type="FunFam" id="3.40.50.1390:FF:000001">
    <property type="entry name" value="DNA recombinase"/>
    <property type="match status" value="1"/>
</dbReference>
<evidence type="ECO:0000256" key="6">
    <source>
        <dbReference type="PROSITE-ProRule" id="PRU10137"/>
    </source>
</evidence>
<dbReference type="InterPro" id="IPR006120">
    <property type="entry name" value="Resolvase_HTH_dom"/>
</dbReference>
<name>A0A318E316_9FIRM</name>
<comment type="similarity">
    <text evidence="1">Belongs to the site-specific recombinase resolvase family.</text>
</comment>
<evidence type="ECO:0000256" key="5">
    <source>
        <dbReference type="PIRSR" id="PIRSR606118-50"/>
    </source>
</evidence>
<feature type="active site" description="O-(5'-phospho-DNA)-serine intermediate" evidence="5 6">
    <location>
        <position position="10"/>
    </location>
</feature>
<dbReference type="InterPro" id="IPR006119">
    <property type="entry name" value="Resolv_N"/>
</dbReference>
<feature type="domain" description="Resolvase/invertase-type recombinase catalytic" evidence="7">
    <location>
        <begin position="2"/>
        <end position="135"/>
    </location>
</feature>
<protein>
    <submittedName>
        <fullName evidence="8">DNA invertase Pin-like site-specific DNA recombinase</fullName>
    </submittedName>
</protein>
<keyword evidence="4" id="KW-0233">DNA recombination</keyword>
<evidence type="ECO:0000256" key="2">
    <source>
        <dbReference type="ARBA" id="ARBA00022908"/>
    </source>
</evidence>
<keyword evidence="2" id="KW-0229">DNA integration</keyword>
<dbReference type="InterPro" id="IPR009057">
    <property type="entry name" value="Homeodomain-like_sf"/>
</dbReference>
<dbReference type="Proteomes" id="UP000295472">
    <property type="component" value="Unassembled WGS sequence"/>
</dbReference>
<organism evidence="8 10">
    <name type="scientific">Halanaerobium congolense</name>
    <dbReference type="NCBI Taxonomy" id="54121"/>
    <lineage>
        <taxon>Bacteria</taxon>
        <taxon>Bacillati</taxon>
        <taxon>Bacillota</taxon>
        <taxon>Clostridia</taxon>
        <taxon>Halanaerobiales</taxon>
        <taxon>Halanaerobiaceae</taxon>
        <taxon>Halanaerobium</taxon>
    </lineage>
</organism>
<evidence type="ECO:0000259" key="7">
    <source>
        <dbReference type="PROSITE" id="PS51736"/>
    </source>
</evidence>
<dbReference type="PROSITE" id="PS00398">
    <property type="entry name" value="RECOMBINASES_2"/>
    <property type="match status" value="1"/>
</dbReference>
<dbReference type="Gene3D" id="1.10.10.60">
    <property type="entry name" value="Homeodomain-like"/>
    <property type="match status" value="1"/>
</dbReference>
<evidence type="ECO:0000313" key="8">
    <source>
        <dbReference type="EMBL" id="PXV62038.1"/>
    </source>
</evidence>
<dbReference type="InterPro" id="IPR050639">
    <property type="entry name" value="SSR_resolvase"/>
</dbReference>
<proteinExistence type="inferred from homology"/>
<sequence length="181" mass="19998">MAIIGYARVSTVGQSLDAQLIQLEKAGAEKIFQEKISGVKKDRPELQAMLDYIREGDTVIVSKLDRIARSTKHLLDIVDCLQEKKVTFSVLNINLDTSTPTGKLMLTMLGAIATFERKMMLERQAEGIEKAKQEGKYKGRKATARAKATEVRTLVKAGMAKQKIAEELGIGVASVYRILKS</sequence>
<dbReference type="GeneID" id="57013772"/>
<dbReference type="InterPro" id="IPR006118">
    <property type="entry name" value="Recombinase_CS"/>
</dbReference>
<evidence type="ECO:0000256" key="1">
    <source>
        <dbReference type="ARBA" id="ARBA00009913"/>
    </source>
</evidence>
<dbReference type="Proteomes" id="UP000247389">
    <property type="component" value="Unassembled WGS sequence"/>
</dbReference>
<evidence type="ECO:0000313" key="10">
    <source>
        <dbReference type="Proteomes" id="UP000247389"/>
    </source>
</evidence>